<evidence type="ECO:0000256" key="3">
    <source>
        <dbReference type="PROSITE-ProRule" id="PRU00339"/>
    </source>
</evidence>
<dbReference type="Pfam" id="PF13432">
    <property type="entry name" value="TPR_16"/>
    <property type="match status" value="2"/>
</dbReference>
<gene>
    <name evidence="4" type="ORF">KDI_12240</name>
</gene>
<feature type="repeat" description="TPR" evidence="3">
    <location>
        <begin position="626"/>
        <end position="659"/>
    </location>
</feature>
<accession>A0A5A5T857</accession>
<keyword evidence="2 3" id="KW-0802">TPR repeat</keyword>
<dbReference type="RefSeq" id="WP_149400671.1">
    <property type="nucleotide sequence ID" value="NZ_BIXY01000012.1"/>
</dbReference>
<sequence>MSSKKDITIELSPEETIQTEELFSHYPEIAQQLHKSEDQAQIETALAAITTLSESAQVALLKALAKTNRSDAADILVAVNAVHPLKEVRKEARRGLLRLEGSKTFPHWKAPGTQAPAVQLATANPPRFWKGIATQSREEGEVQVTLAWEQGFDYNEVRIIGFLLDFWEVGVKEAFSSILTKRKAGEELHEMAAHNLGGDIETTPCSLAEAKRLLEEALSVHEWHHTKLNEDYRALLPLINTFILQVDDPGVDNGQRFIAHDMAEQEVAVNFIGGWSFGDYGLANDLLAEASPVRADLSRDEWIQLHRAWFDEAHPARLELGFVRELKPVQSTLWVPDSVTKSRPITKKELEIGWSLELLETPLSGTLHEMPMGTAINKTTGRHWFWTNCTLVQEQNSWRIQQLKDEGAALQGLSVQELQKRVKDYEFALEEGIQQHAQDPENFIEEISWRLGELLHFDDALLVHLAQDREAYDHAYDHSVLTGNSERTMVYLERLVQRFPDAAAENLRRLGATMAELAHKFEGASFIERRQKLLQRAEETLREACRVNDSALSHTLLGELLVSIEQNVEAQQEFLNARELSIGQPNDPAIEDSIEAGLANIAMREEHFEDALAHFKRVSELNPAYPGVWFSLGFTHRLLGRLEEAETYYERALQTESSDIRIYSELTALYAQRGEITRAQTLLQDAIRRYPDAAYLHALFASVLEEKGDHRQAVKQLEEAESLEPDSDFIMAVRQQIFAGGRKRV</sequence>
<organism evidence="4 5">
    <name type="scientific">Dictyobacter arantiisoli</name>
    <dbReference type="NCBI Taxonomy" id="2014874"/>
    <lineage>
        <taxon>Bacteria</taxon>
        <taxon>Bacillati</taxon>
        <taxon>Chloroflexota</taxon>
        <taxon>Ktedonobacteria</taxon>
        <taxon>Ktedonobacterales</taxon>
        <taxon>Dictyobacteraceae</taxon>
        <taxon>Dictyobacter</taxon>
    </lineage>
</organism>
<dbReference type="Proteomes" id="UP000322530">
    <property type="component" value="Unassembled WGS sequence"/>
</dbReference>
<reference evidence="4 5" key="1">
    <citation type="submission" date="2019-01" db="EMBL/GenBank/DDBJ databases">
        <title>Draft genome sequence of Dictyobacter sp. Uno17.</title>
        <authorList>
            <person name="Wang C.M."/>
            <person name="Zheng Y."/>
            <person name="Sakai Y."/>
            <person name="Abe K."/>
            <person name="Yokota A."/>
            <person name="Yabe S."/>
        </authorList>
    </citation>
    <scope>NUCLEOTIDE SEQUENCE [LARGE SCALE GENOMIC DNA]</scope>
    <source>
        <strain evidence="4 5">Uno17</strain>
    </source>
</reference>
<dbReference type="AlphaFoldDB" id="A0A5A5T857"/>
<dbReference type="PROSITE" id="PS50005">
    <property type="entry name" value="TPR"/>
    <property type="match status" value="3"/>
</dbReference>
<dbReference type="PANTHER" id="PTHR45586">
    <property type="entry name" value="TPR REPEAT-CONTAINING PROTEIN PA4667"/>
    <property type="match status" value="1"/>
</dbReference>
<feature type="repeat" description="TPR" evidence="3">
    <location>
        <begin position="660"/>
        <end position="693"/>
    </location>
</feature>
<comment type="caution">
    <text evidence="4">The sequence shown here is derived from an EMBL/GenBank/DDBJ whole genome shotgun (WGS) entry which is preliminary data.</text>
</comment>
<evidence type="ECO:0000313" key="4">
    <source>
        <dbReference type="EMBL" id="GCF07660.1"/>
    </source>
</evidence>
<dbReference type="EMBL" id="BIXY01000012">
    <property type="protein sequence ID" value="GCF07660.1"/>
    <property type="molecule type" value="Genomic_DNA"/>
</dbReference>
<name>A0A5A5T857_9CHLR</name>
<keyword evidence="5" id="KW-1185">Reference proteome</keyword>
<evidence type="ECO:0000256" key="1">
    <source>
        <dbReference type="ARBA" id="ARBA00022737"/>
    </source>
</evidence>
<keyword evidence="1" id="KW-0677">Repeat</keyword>
<dbReference type="InterPro" id="IPR011990">
    <property type="entry name" value="TPR-like_helical_dom_sf"/>
</dbReference>
<dbReference type="SUPFAM" id="SSF48452">
    <property type="entry name" value="TPR-like"/>
    <property type="match status" value="2"/>
</dbReference>
<feature type="repeat" description="TPR" evidence="3">
    <location>
        <begin position="694"/>
        <end position="727"/>
    </location>
</feature>
<evidence type="ECO:0000256" key="2">
    <source>
        <dbReference type="ARBA" id="ARBA00022803"/>
    </source>
</evidence>
<dbReference type="PANTHER" id="PTHR45586:SF1">
    <property type="entry name" value="LIPOPOLYSACCHARIDE ASSEMBLY PROTEIN B"/>
    <property type="match status" value="1"/>
</dbReference>
<evidence type="ECO:0000313" key="5">
    <source>
        <dbReference type="Proteomes" id="UP000322530"/>
    </source>
</evidence>
<dbReference type="OrthoDB" id="137282at2"/>
<dbReference type="InterPro" id="IPR019734">
    <property type="entry name" value="TPR_rpt"/>
</dbReference>
<dbReference type="InterPro" id="IPR051012">
    <property type="entry name" value="CellSynth/LPSAsmb/PSIAsmb"/>
</dbReference>
<protein>
    <submittedName>
        <fullName evidence="4">Uncharacterized protein</fullName>
    </submittedName>
</protein>
<dbReference type="SMART" id="SM00028">
    <property type="entry name" value="TPR"/>
    <property type="match status" value="4"/>
</dbReference>
<proteinExistence type="predicted"/>
<dbReference type="Gene3D" id="1.25.40.10">
    <property type="entry name" value="Tetratricopeptide repeat domain"/>
    <property type="match status" value="1"/>
</dbReference>